<reference evidence="2" key="1">
    <citation type="journal article" date="2023" name="Int. J. Syst. Evol. Microbiol.">
        <title>Methylocystis iwaonis sp. nov., a type II methane-oxidizing bacterium from surface soil of a rice paddy field in Japan, and emended description of the genus Methylocystis (ex Whittenbury et al. 1970) Bowman et al. 1993.</title>
        <authorList>
            <person name="Kaise H."/>
            <person name="Sawadogo J.B."/>
            <person name="Alam M.S."/>
            <person name="Ueno C."/>
            <person name="Dianou D."/>
            <person name="Shinjo R."/>
            <person name="Asakawa S."/>
        </authorList>
    </citation>
    <scope>NUCLEOTIDE SEQUENCE</scope>
    <source>
        <strain evidence="2">LMG27198</strain>
    </source>
</reference>
<dbReference type="Proteomes" id="UP001144323">
    <property type="component" value="Unassembled WGS sequence"/>
</dbReference>
<evidence type="ECO:0000259" key="1">
    <source>
        <dbReference type="Pfam" id="PF00188"/>
    </source>
</evidence>
<feature type="domain" description="SCP" evidence="1">
    <location>
        <begin position="66"/>
        <end position="174"/>
    </location>
</feature>
<protein>
    <recommendedName>
        <fullName evidence="1">SCP domain-containing protein</fullName>
    </recommendedName>
</protein>
<dbReference type="CDD" id="cd05379">
    <property type="entry name" value="CAP_bacterial"/>
    <property type="match status" value="1"/>
</dbReference>
<dbReference type="RefSeq" id="WP_281800810.1">
    <property type="nucleotide sequence ID" value="NZ_BSEC01000001.1"/>
</dbReference>
<dbReference type="Gene3D" id="3.40.33.10">
    <property type="entry name" value="CAP"/>
    <property type="match status" value="1"/>
</dbReference>
<dbReference type="Pfam" id="PF00188">
    <property type="entry name" value="CAP"/>
    <property type="match status" value="1"/>
</dbReference>
<sequence>MDHIVSGTPSNGGYPPQPERLVGRSAGTWLCAALALAIGGCARFEPDARISHPGADVLDQNAARAAISTYRRTRGLPTLVLDPALQTAAQDQADAMARAQRLDHDVAGSLAERTAANGYEASYAVENVSVGHATFATAFSAWRRSDAHDRNLLEPHVTRMGIAATSTSNGKIWWALIMSN</sequence>
<dbReference type="EMBL" id="BSEC01000001">
    <property type="protein sequence ID" value="GLI91915.1"/>
    <property type="molecule type" value="Genomic_DNA"/>
</dbReference>
<dbReference type="InterPro" id="IPR014044">
    <property type="entry name" value="CAP_dom"/>
</dbReference>
<comment type="caution">
    <text evidence="2">The sequence shown here is derived from an EMBL/GenBank/DDBJ whole genome shotgun (WGS) entry which is preliminary data.</text>
</comment>
<proteinExistence type="predicted"/>
<name>A0A9W6GS55_9HYPH</name>
<dbReference type="PANTHER" id="PTHR31157">
    <property type="entry name" value="SCP DOMAIN-CONTAINING PROTEIN"/>
    <property type="match status" value="1"/>
</dbReference>
<dbReference type="InterPro" id="IPR035940">
    <property type="entry name" value="CAP_sf"/>
</dbReference>
<dbReference type="AlphaFoldDB" id="A0A9W6GS55"/>
<organism evidence="2 3">
    <name type="scientific">Methylocystis echinoides</name>
    <dbReference type="NCBI Taxonomy" id="29468"/>
    <lineage>
        <taxon>Bacteria</taxon>
        <taxon>Pseudomonadati</taxon>
        <taxon>Pseudomonadota</taxon>
        <taxon>Alphaproteobacteria</taxon>
        <taxon>Hyphomicrobiales</taxon>
        <taxon>Methylocystaceae</taxon>
        <taxon>Methylocystis</taxon>
    </lineage>
</organism>
<keyword evidence="3" id="KW-1185">Reference proteome</keyword>
<evidence type="ECO:0000313" key="3">
    <source>
        <dbReference type="Proteomes" id="UP001144323"/>
    </source>
</evidence>
<dbReference type="PANTHER" id="PTHR31157:SF1">
    <property type="entry name" value="SCP DOMAIN-CONTAINING PROTEIN"/>
    <property type="match status" value="1"/>
</dbReference>
<gene>
    <name evidence="2" type="ORF">LMG27198_09070</name>
</gene>
<accession>A0A9W6GS55</accession>
<dbReference type="SUPFAM" id="SSF55797">
    <property type="entry name" value="PR-1-like"/>
    <property type="match status" value="1"/>
</dbReference>
<evidence type="ECO:0000313" key="2">
    <source>
        <dbReference type="EMBL" id="GLI91915.1"/>
    </source>
</evidence>